<proteinExistence type="predicted"/>
<feature type="domain" description="Tc toxin complex TcA C-terminal TcB-binding" evidence="2">
    <location>
        <begin position="2694"/>
        <end position="2985"/>
    </location>
</feature>
<reference evidence="6" key="1">
    <citation type="submission" date="2017-08" db="EMBL/GenBank/DDBJ databases">
        <authorList>
            <person name="Varghese N."/>
            <person name="Submissions S."/>
        </authorList>
    </citation>
    <scope>NUCLEOTIDE SEQUENCE [LARGE SCALE GENOMIC DNA]</scope>
    <source>
        <strain evidence="6">JA234</strain>
    </source>
</reference>
<dbReference type="InterPro" id="IPR041079">
    <property type="entry name" value="Neuraminidase-like"/>
</dbReference>
<dbReference type="Pfam" id="PF18276">
    <property type="entry name" value="TcA_TcB_BD"/>
    <property type="match status" value="1"/>
</dbReference>
<keyword evidence="1" id="KW-0175">Coiled coil</keyword>
<evidence type="ECO:0000259" key="4">
    <source>
        <dbReference type="Pfam" id="PF20220"/>
    </source>
</evidence>
<protein>
    <recommendedName>
        <fullName evidence="7">Virulence plasmid A protein</fullName>
    </recommendedName>
</protein>
<name>A0A285CK88_9RHOB</name>
<dbReference type="Pfam" id="PF20220">
    <property type="entry name" value="ABC_toxin_N"/>
    <property type="match status" value="1"/>
</dbReference>
<accession>A0A285CK88</accession>
<dbReference type="Pfam" id="PF18413">
    <property type="entry name" value="Neuraminidase"/>
    <property type="match status" value="1"/>
</dbReference>
<dbReference type="RefSeq" id="WP_097028723.1">
    <property type="nucleotide sequence ID" value="NZ_OAOQ01000001.1"/>
</dbReference>
<organism evidence="5 6">
    <name type="scientific">Cereibacter ovatus</name>
    <dbReference type="NCBI Taxonomy" id="439529"/>
    <lineage>
        <taxon>Bacteria</taxon>
        <taxon>Pseudomonadati</taxon>
        <taxon>Pseudomonadota</taxon>
        <taxon>Alphaproteobacteria</taxon>
        <taxon>Rhodobacterales</taxon>
        <taxon>Paracoccaceae</taxon>
        <taxon>Cereibacter</taxon>
    </lineage>
</organism>
<dbReference type="OrthoDB" id="9781691at2"/>
<feature type="domain" description="Neuraminidase-like" evidence="3">
    <location>
        <begin position="1761"/>
        <end position="1894"/>
    </location>
</feature>
<dbReference type="Proteomes" id="UP000219467">
    <property type="component" value="Unassembled WGS sequence"/>
</dbReference>
<evidence type="ECO:0000313" key="6">
    <source>
        <dbReference type="Proteomes" id="UP000219467"/>
    </source>
</evidence>
<evidence type="ECO:0008006" key="7">
    <source>
        <dbReference type="Google" id="ProtNLM"/>
    </source>
</evidence>
<dbReference type="InterPro" id="IPR040840">
    <property type="entry name" value="TcA_TcB_BD"/>
</dbReference>
<keyword evidence="6" id="KW-1185">Reference proteome</keyword>
<sequence length="3132" mass="339573">MSFLLSGFLVTVSTVRGFSGAIVEAWDASGEIARPLASGPVDRGGSFTLVFSAAAAELVRKQRKVLDLRVTRQGMALRLDPPFLWKPGDPAEGLRLLPLLAADGRDPAGGRSVHGRITGPDRRAASGVVVRAHDRDLRAERLLGETVAGRDGHYAIGYSAAGPGRGGKAAADLVVRVFDATGKRLLHDPAPELILFAAGPETRHDIRLTEAPKPALTEFEALARDLAPHLGSLGPADLAENRTHRDVTFLANGSGPRADRIEVFAVAHRLGAMLGTDPALVYGLLRTNALVHSTPAPLRPVRFRIGINDDTRSLMLEAALLPADRIKAAIHSATDEAIIPAAATRKLPEMLARLEALAPGAARELDEIRRRACAELAEKLLTPQNAARIEALLNTPQRDLPGVLQRFLSGELLDLDALTRAPGPVPGRGGAGAGRLRGSLLASGIARAGLAEAAGLRGAPPEAALAGLTEPALREAVKKAAPDLGARALDRHSRRVMRSVRARHPTAAFRARLDEAQPPVRDAARARHVLNTVRDFDLRRSNLDRVFADARLDSPADRQLLAEMKSLQRVLRLAPDLDRAEALVAARLRSAADILRIGRGRFLTELAPKAGLTEAEARATYARAEASHTAALMIAGEARDLVAAGPAAAPSTSVDALTAATAPGFPNVASLFLATDGCQCGHCRSVWSPAAYLVELLEFLGRRGMVDLTQVPPAPVNLARENLFARRPEIADLDLDCANAETPLPYIDLVCEILEAEIAPDPGVVHNGAVAAPAPAPAALLATLRAAGWRISDAAIVQPADASGALILRDPALTARLVSTGANAWRVFRTRQTRASAAELAAAPEHVNTAAYAALKAAQYAFALPFDLDHVEASAYFDRFGIDRADLMAHFSSAAGPSALAIAAQRLGLIESLRALIDTPAATAAGQSAIWAIPAAQVVAHMTVVATFLEKTGLDYAALDRLLQLGFIDPDNRHFIRHLDLGCDLAQKEVAGLDLPLLDRVHRFLRLQRATGWGDVPLDAALSDPAIGGVALDGAKLVALAQLATLAQRIGLTVDELVACFGRIPHQQMTGPAPLSFHHRTFLDKSLLGTVTEGLRPETVAAGAGTLSALAEPLTAILKLTADGFERLRAGLTDDGLNFANLSRLYGASRLLARLKLSPADLLTMIDRTGVDPFTGPAAMLDFIDRVQIARNGVVKIADIGWMLDHSGADLAVKAIADDRIAQILTDLQAASQTAFAATRSAFDAGMTADELRAPIREALLRLPDLGEAGAATVLRMYDAGWISPPDPDAAATLAALLGGAFDTTALAATQAAVAAAAPAALEAARQAMAERLLSDIAAHLHARAKAETLTEVLSAAFRQEPDLVAIVLAHARLIQPGPQTPLLAQVLTDNALIDTAGDPAVPPAVSAAAFPDQAGALRLLHKLLPLAAALPLLPADLDWMLAHGADLGWPRLDALPHDAGHAAITQTDWEGLIRAVALFAVWPPTADPADSTADITLRDTLALLLPGAVPTRADWLDRLALLTGRDRAELDALDAHFGFSVPDLTAWRAPATWERFAAALADLRKLTLPPADAVALCQPGVGPAETARLRIALKARHDDAIWLTTLAEITNAIRGRKRDALVAFLLAERAEFATPTDLYDHFLIDVEMEAKMPSSRIVQAHGTIQTFVERSRMRFEPRAAADSADPGWQQWVWMRNYRVWEANRKVWVYPESWIEPELLDDKSELFVALEQELLQNEVTEITTEDAFIRYMERLDDIGFLEVVAVFYQTDILVMHVFARTKGGDPAQYYHRTFEKERYWTPWRLVELDISSDNLLAFVRNGRLTLAWPVIAEETDPDAEVTTPAVSGSPSSGPMQHPASRLRIQMALSECAGGLWKPKKISQDAVVSPAAYTTDRAELDASRLNLIYSELSDQIFVFVTTEDGDEPAHQTRGIFNVAGCKGYPEVASNVSFWMPDFYPDYKDTCLRKQRYLEAGWDKDDTLAIRNVLTPWSFVPRLTRTPGTFRVTHPHQFTGLDLVYTLLQLWWLQSQGVTSVAYSRHVKLPLGTWLPYFLENSTSAYVVVPGLYSADPVDATRRTASDFLQFLRDLLALVRKYLAILTVTPAPDPADVWEDFLADPDFIHLMDELTVYQSLDYGEKFANLYHPLICPLRKTLNTSGVGAMMKRGQQLQVTSFDFATEFAPTGLVARPYPVEDVDFSADGAYSPYNWELFFHAPLMIARRLASEQRFEEAMTWYHRIFDPTGTLPGDAPQKYWVTKPFFQTADADYLAQRIDTILTNLADPNSAERHDLEFAVSQWREKPFRPHVVARFRTVAYQRTVVMNYIGTLIDWGDHLFRQDTMETITQAIQLYQLADKLLGPKPATVPPPVEVTPMTYSQLSADLDAFGNALVDLENVLPDLSALPEGGDELPPPPVTLTSLYFCIPPNDKALAYWDTVADRLFKIRNSQNIDGVERVLALFAPPIDPGMLVRAAAAGIDLGSVLGGLAAPLPPYRFRVMAARAAELAQEVRALGQALLSALENKDAEALALLRNDLEVKLLKAQRDLKVMEIDAADEQIAVLERTREVTAERQAFYAAFEMINANEALSLDKLREAQDYQTAAQIVRATGAVLGIIPDFSIGGHGAGGSPAVHATFGGSTLAQVADAAATVLAMVSGLSSYQATRATTLAGFDRRWDDAQLQRRLSGRDLAQIDQQIVAAGLRREIVARDLDVHDIQTGNAEALSKTMSEQYTNGQLYQWMANEITQVYYRAYKLAFDTARKAEQCYRHELGSGESFLSFGYWDSRRKGLQSTNKLLHDIKRMEARYLEQNRREYELTKHVSLRRLDPLALARLTTTGSCLFDLPEALFDLDHPGQYFRRIRAVSVSIPCVAGPYASVSARLTQVSNRYRASTAKAAGAATPKEEYEEAPGNDPRFVYNVGAAQSVATSSGQNDAGLFDLDFRDDRYLPFEGTGAVGSWRLDLPDVIRQFDYSTISDVILHVRYTAREGGSSLRGLAQTSLAEKLQEIAQGLSRSGLHLVMDIRRDAFDAWHQLKATGSANVTIPSGRLPYFAQGLNPALGAVTVLARVAGDPAAYTVTVNGTDLALGFSDTMGLNLNDAAGLALDVPFPLAIAAGDLAALSDLSLVAKVDFT</sequence>
<gene>
    <name evidence="5" type="ORF">SAMN05878503_10192</name>
</gene>
<evidence type="ECO:0000259" key="3">
    <source>
        <dbReference type="Pfam" id="PF18413"/>
    </source>
</evidence>
<evidence type="ECO:0000313" key="5">
    <source>
        <dbReference type="EMBL" id="SNX67458.1"/>
    </source>
</evidence>
<dbReference type="EMBL" id="OAOQ01000001">
    <property type="protein sequence ID" value="SNX67458.1"/>
    <property type="molecule type" value="Genomic_DNA"/>
</dbReference>
<feature type="coiled-coil region" evidence="1">
    <location>
        <begin position="2532"/>
        <end position="2571"/>
    </location>
</feature>
<evidence type="ECO:0000259" key="2">
    <source>
        <dbReference type="Pfam" id="PF18276"/>
    </source>
</evidence>
<dbReference type="InterPro" id="IPR046839">
    <property type="entry name" value="ABC_toxin_N"/>
</dbReference>
<feature type="domain" description="ABC toxin N-terminal" evidence="4">
    <location>
        <begin position="1613"/>
        <end position="1731"/>
    </location>
</feature>
<evidence type="ECO:0000256" key="1">
    <source>
        <dbReference type="SAM" id="Coils"/>
    </source>
</evidence>